<protein>
    <recommendedName>
        <fullName evidence="3">F-box domain-containing protein</fullName>
    </recommendedName>
</protein>
<reference evidence="1" key="1">
    <citation type="submission" date="2014-09" db="EMBL/GenBank/DDBJ databases">
        <title>Genome sequence of the luminous mushroom Mycena chlorophos for searching fungal bioluminescence genes.</title>
        <authorList>
            <person name="Tanaka Y."/>
            <person name="Kasuga D."/>
            <person name="Oba Y."/>
            <person name="Hase S."/>
            <person name="Sato K."/>
            <person name="Oba Y."/>
            <person name="Sakakibara Y."/>
        </authorList>
    </citation>
    <scope>NUCLEOTIDE SEQUENCE</scope>
</reference>
<organism evidence="1 2">
    <name type="scientific">Mycena chlorophos</name>
    <name type="common">Agaric fungus</name>
    <name type="synonym">Agaricus chlorophos</name>
    <dbReference type="NCBI Taxonomy" id="658473"/>
    <lineage>
        <taxon>Eukaryota</taxon>
        <taxon>Fungi</taxon>
        <taxon>Dikarya</taxon>
        <taxon>Basidiomycota</taxon>
        <taxon>Agaricomycotina</taxon>
        <taxon>Agaricomycetes</taxon>
        <taxon>Agaricomycetidae</taxon>
        <taxon>Agaricales</taxon>
        <taxon>Marasmiineae</taxon>
        <taxon>Mycenaceae</taxon>
        <taxon>Mycena</taxon>
    </lineage>
</organism>
<name>A0ABQ0L520_MYCCL</name>
<evidence type="ECO:0008006" key="3">
    <source>
        <dbReference type="Google" id="ProtNLM"/>
    </source>
</evidence>
<accession>A0ABQ0L520</accession>
<proteinExistence type="predicted"/>
<dbReference type="EMBL" id="DF840395">
    <property type="protein sequence ID" value="GAT44951.1"/>
    <property type="molecule type" value="Genomic_DNA"/>
</dbReference>
<gene>
    <name evidence="1" type="ORF">MCHLO_02550</name>
</gene>
<evidence type="ECO:0000313" key="1">
    <source>
        <dbReference type="EMBL" id="GAT44951.1"/>
    </source>
</evidence>
<keyword evidence="2" id="KW-1185">Reference proteome</keyword>
<sequence length="404" mass="45230">MSSFASLPPELLNRILLDVDSGTLASLCRTARIFLDPAQYILYAHIRLSTESLDSWCTSVRNHRHLAERAHSLHISLPHSSDPPEEVHDALRACVNLTELRISCDNPPLPTPTWNPFDEDVQDSEPCMHDSPWSFPDYGFQLTKFENTYFDPLQLRPFLAQQPHLRILAGLPPFVLDAEPDHVNLPHLIGVGAPLAFIPSHLPLQRVRVQLHLPSRSFPRDYLAPLASFSRTLTTLDILSVASHHHSFTALLRPLAAAVPAVEHIALADPRHCFVWAEGLTIESPTNLVMLFPKLQTFTFISRTVMQLQASLDPTQAADSNWYNLDGPLYTLNYPGELRQIALDTMAAGTSPYLWRVAIGAQWKTDAERLCTVTRTLVGGKAIGEAVVQERSTIDFESLSMFWV</sequence>
<evidence type="ECO:0000313" key="2">
    <source>
        <dbReference type="Proteomes" id="UP000815677"/>
    </source>
</evidence>
<dbReference type="Proteomes" id="UP000815677">
    <property type="component" value="Unassembled WGS sequence"/>
</dbReference>